<evidence type="ECO:0000256" key="2">
    <source>
        <dbReference type="ARBA" id="ARBA00022737"/>
    </source>
</evidence>
<dbReference type="InterPro" id="IPR036236">
    <property type="entry name" value="Znf_C2H2_sf"/>
</dbReference>
<dbReference type="InterPro" id="IPR013087">
    <property type="entry name" value="Znf_C2H2_type"/>
</dbReference>
<feature type="domain" description="C2H2-type" evidence="7">
    <location>
        <begin position="177"/>
        <end position="205"/>
    </location>
</feature>
<keyword evidence="9" id="KW-1185">Reference proteome</keyword>
<keyword evidence="3 5" id="KW-0863">Zinc-finger</keyword>
<dbReference type="OrthoDB" id="6077919at2759"/>
<protein>
    <submittedName>
        <fullName evidence="8">Putative zinc finger protein</fullName>
    </submittedName>
</protein>
<dbReference type="EMBL" id="MRZV01001812">
    <property type="protein sequence ID" value="PIK35789.1"/>
    <property type="molecule type" value="Genomic_DNA"/>
</dbReference>
<keyword evidence="4" id="KW-0862">Zinc</keyword>
<dbReference type="GO" id="GO:0008270">
    <property type="term" value="F:zinc ion binding"/>
    <property type="evidence" value="ECO:0007669"/>
    <property type="project" value="UniProtKB-KW"/>
</dbReference>
<dbReference type="PROSITE" id="PS50157">
    <property type="entry name" value="ZINC_FINGER_C2H2_2"/>
    <property type="match status" value="3"/>
</dbReference>
<accession>A0A2G8JJA8</accession>
<dbReference type="SMART" id="SM00355">
    <property type="entry name" value="ZnF_C2H2"/>
    <property type="match status" value="5"/>
</dbReference>
<dbReference type="GO" id="GO:0005634">
    <property type="term" value="C:nucleus"/>
    <property type="evidence" value="ECO:0007669"/>
    <property type="project" value="TreeGrafter"/>
</dbReference>
<evidence type="ECO:0000313" key="8">
    <source>
        <dbReference type="EMBL" id="PIK35789.1"/>
    </source>
</evidence>
<dbReference type="PROSITE" id="PS00028">
    <property type="entry name" value="ZINC_FINGER_C2H2_1"/>
    <property type="match status" value="3"/>
</dbReference>
<feature type="domain" description="C2H2-type" evidence="7">
    <location>
        <begin position="79"/>
        <end position="102"/>
    </location>
</feature>
<feature type="domain" description="C2H2-type" evidence="7">
    <location>
        <begin position="107"/>
        <end position="135"/>
    </location>
</feature>
<dbReference type="Proteomes" id="UP000230750">
    <property type="component" value="Unassembled WGS sequence"/>
</dbReference>
<feature type="compositionally biased region" description="Basic and acidic residues" evidence="6">
    <location>
        <begin position="1"/>
        <end position="11"/>
    </location>
</feature>
<evidence type="ECO:0000256" key="1">
    <source>
        <dbReference type="ARBA" id="ARBA00022723"/>
    </source>
</evidence>
<dbReference type="GO" id="GO:0000981">
    <property type="term" value="F:DNA-binding transcription factor activity, RNA polymerase II-specific"/>
    <property type="evidence" value="ECO:0007669"/>
    <property type="project" value="TreeGrafter"/>
</dbReference>
<dbReference type="SUPFAM" id="SSF57667">
    <property type="entry name" value="beta-beta-alpha zinc fingers"/>
    <property type="match status" value="3"/>
</dbReference>
<proteinExistence type="predicted"/>
<sequence>PKENKNSDRGSTEPIDDDTSQPKSSNAPDPENAGTEVDSTKKKRQILQVKSQSCSMCGKMFYRVGERKRHEESCLRRPHRCRYCIKCFSSEDDWYEHEKRHTDGPIYKCQVCGKTTINQRTWRQHVRLKHPAEMKTMGRTAPPARCQHCDRTFDSCLGLGDHMKEIHPEALEKSLSHHCGFCRQSFSSSFGLLTHQIAAHPMRKLMTAANRLRSERGRNSSASSAGR</sequence>
<name>A0A2G8JJA8_STIJA</name>
<evidence type="ECO:0000259" key="7">
    <source>
        <dbReference type="PROSITE" id="PS50157"/>
    </source>
</evidence>
<dbReference type="PANTHER" id="PTHR24409:SF295">
    <property type="entry name" value="AZ2-RELATED"/>
    <property type="match status" value="1"/>
</dbReference>
<organism evidence="8 9">
    <name type="scientific">Stichopus japonicus</name>
    <name type="common">Sea cucumber</name>
    <dbReference type="NCBI Taxonomy" id="307972"/>
    <lineage>
        <taxon>Eukaryota</taxon>
        <taxon>Metazoa</taxon>
        <taxon>Echinodermata</taxon>
        <taxon>Eleutherozoa</taxon>
        <taxon>Echinozoa</taxon>
        <taxon>Holothuroidea</taxon>
        <taxon>Aspidochirotacea</taxon>
        <taxon>Aspidochirotida</taxon>
        <taxon>Stichopodidae</taxon>
        <taxon>Apostichopus</taxon>
    </lineage>
</organism>
<evidence type="ECO:0000313" key="9">
    <source>
        <dbReference type="Proteomes" id="UP000230750"/>
    </source>
</evidence>
<dbReference type="GO" id="GO:0000977">
    <property type="term" value="F:RNA polymerase II transcription regulatory region sequence-specific DNA binding"/>
    <property type="evidence" value="ECO:0007669"/>
    <property type="project" value="TreeGrafter"/>
</dbReference>
<evidence type="ECO:0000256" key="3">
    <source>
        <dbReference type="ARBA" id="ARBA00022771"/>
    </source>
</evidence>
<feature type="non-terminal residue" evidence="8">
    <location>
        <position position="1"/>
    </location>
</feature>
<reference evidence="8 9" key="1">
    <citation type="journal article" date="2017" name="PLoS Biol.">
        <title>The sea cucumber genome provides insights into morphological evolution and visceral regeneration.</title>
        <authorList>
            <person name="Zhang X."/>
            <person name="Sun L."/>
            <person name="Yuan J."/>
            <person name="Sun Y."/>
            <person name="Gao Y."/>
            <person name="Zhang L."/>
            <person name="Li S."/>
            <person name="Dai H."/>
            <person name="Hamel J.F."/>
            <person name="Liu C."/>
            <person name="Yu Y."/>
            <person name="Liu S."/>
            <person name="Lin W."/>
            <person name="Guo K."/>
            <person name="Jin S."/>
            <person name="Xu P."/>
            <person name="Storey K.B."/>
            <person name="Huan P."/>
            <person name="Zhang T."/>
            <person name="Zhou Y."/>
            <person name="Zhang J."/>
            <person name="Lin C."/>
            <person name="Li X."/>
            <person name="Xing L."/>
            <person name="Huo D."/>
            <person name="Sun M."/>
            <person name="Wang L."/>
            <person name="Mercier A."/>
            <person name="Li F."/>
            <person name="Yang H."/>
            <person name="Xiang J."/>
        </authorList>
    </citation>
    <scope>NUCLEOTIDE SEQUENCE [LARGE SCALE GENOMIC DNA]</scope>
    <source>
        <strain evidence="8">Shaxun</strain>
        <tissue evidence="8">Muscle</tissue>
    </source>
</reference>
<dbReference type="AlphaFoldDB" id="A0A2G8JJA8"/>
<dbReference type="Pfam" id="PF00096">
    <property type="entry name" value="zf-C2H2"/>
    <property type="match status" value="1"/>
</dbReference>
<evidence type="ECO:0000256" key="5">
    <source>
        <dbReference type="PROSITE-ProRule" id="PRU00042"/>
    </source>
</evidence>
<evidence type="ECO:0000256" key="4">
    <source>
        <dbReference type="ARBA" id="ARBA00022833"/>
    </source>
</evidence>
<evidence type="ECO:0000256" key="6">
    <source>
        <dbReference type="SAM" id="MobiDB-lite"/>
    </source>
</evidence>
<keyword evidence="1" id="KW-0479">Metal-binding</keyword>
<feature type="region of interest" description="Disordered" evidence="6">
    <location>
        <begin position="1"/>
        <end position="44"/>
    </location>
</feature>
<gene>
    <name evidence="8" type="ORF">BSL78_27376</name>
</gene>
<dbReference type="STRING" id="307972.A0A2G8JJA8"/>
<keyword evidence="2" id="KW-0677">Repeat</keyword>
<comment type="caution">
    <text evidence="8">The sequence shown here is derived from an EMBL/GenBank/DDBJ whole genome shotgun (WGS) entry which is preliminary data.</text>
</comment>
<dbReference type="PANTHER" id="PTHR24409">
    <property type="entry name" value="ZINC FINGER PROTEIN 142"/>
    <property type="match status" value="1"/>
</dbReference>
<dbReference type="Gene3D" id="3.30.160.60">
    <property type="entry name" value="Classic Zinc Finger"/>
    <property type="match status" value="2"/>
</dbReference>